<dbReference type="Proteomes" id="UP001060085">
    <property type="component" value="Linkage Group LG07"/>
</dbReference>
<accession>A0ACB9ZWY8</accession>
<organism evidence="1 2">
    <name type="scientific">Catharanthus roseus</name>
    <name type="common">Madagascar periwinkle</name>
    <name type="synonym">Vinca rosea</name>
    <dbReference type="NCBI Taxonomy" id="4058"/>
    <lineage>
        <taxon>Eukaryota</taxon>
        <taxon>Viridiplantae</taxon>
        <taxon>Streptophyta</taxon>
        <taxon>Embryophyta</taxon>
        <taxon>Tracheophyta</taxon>
        <taxon>Spermatophyta</taxon>
        <taxon>Magnoliopsida</taxon>
        <taxon>eudicotyledons</taxon>
        <taxon>Gunneridae</taxon>
        <taxon>Pentapetalae</taxon>
        <taxon>asterids</taxon>
        <taxon>lamiids</taxon>
        <taxon>Gentianales</taxon>
        <taxon>Apocynaceae</taxon>
        <taxon>Rauvolfioideae</taxon>
        <taxon>Vinceae</taxon>
        <taxon>Catharanthinae</taxon>
        <taxon>Catharanthus</taxon>
    </lineage>
</organism>
<reference evidence="2" key="1">
    <citation type="journal article" date="2023" name="Nat. Plants">
        <title>Single-cell RNA sequencing provides a high-resolution roadmap for understanding the multicellular compartmentation of specialized metabolism.</title>
        <authorList>
            <person name="Sun S."/>
            <person name="Shen X."/>
            <person name="Li Y."/>
            <person name="Li Y."/>
            <person name="Wang S."/>
            <person name="Li R."/>
            <person name="Zhang H."/>
            <person name="Shen G."/>
            <person name="Guo B."/>
            <person name="Wei J."/>
            <person name="Xu J."/>
            <person name="St-Pierre B."/>
            <person name="Chen S."/>
            <person name="Sun C."/>
        </authorList>
    </citation>
    <scope>NUCLEOTIDE SEQUENCE [LARGE SCALE GENOMIC DNA]</scope>
</reference>
<gene>
    <name evidence="1" type="ORF">M9H77_30208</name>
</gene>
<name>A0ACB9ZWY8_CATRO</name>
<evidence type="ECO:0000313" key="1">
    <source>
        <dbReference type="EMBL" id="KAI5653021.1"/>
    </source>
</evidence>
<protein>
    <submittedName>
        <fullName evidence="1">Uncharacterized protein</fullName>
    </submittedName>
</protein>
<evidence type="ECO:0000313" key="2">
    <source>
        <dbReference type="Proteomes" id="UP001060085"/>
    </source>
</evidence>
<sequence>MEKDLRHVQQALEGMEQQLSCLAKDVKDLKGEEEAIFEQSSRRDFGGYPMQDNQWGYGKFSSYARSYAHNFYDCYEGNIFGIRNDYNDTSCKRVPRNDARNGGNYVNIDERFYKNKRRSSQAMGTTSRPLSHNNLKLPLLCGPFGPYDYEA</sequence>
<keyword evidence="2" id="KW-1185">Reference proteome</keyword>
<proteinExistence type="predicted"/>
<dbReference type="EMBL" id="CM044707">
    <property type="protein sequence ID" value="KAI5653021.1"/>
    <property type="molecule type" value="Genomic_DNA"/>
</dbReference>
<comment type="caution">
    <text evidence="1">The sequence shown here is derived from an EMBL/GenBank/DDBJ whole genome shotgun (WGS) entry which is preliminary data.</text>
</comment>